<dbReference type="NCBIfam" id="NF045674">
    <property type="entry name" value="CystProtLapG"/>
    <property type="match status" value="1"/>
</dbReference>
<dbReference type="Pfam" id="PF06035">
    <property type="entry name" value="Peptidase_C93"/>
    <property type="match status" value="1"/>
</dbReference>
<dbReference type="AlphaFoldDB" id="A0A5E7RQF9"/>
<accession>A0A5E7RQF9</accession>
<evidence type="ECO:0008006" key="3">
    <source>
        <dbReference type="Google" id="ProtNLM"/>
    </source>
</evidence>
<sequence>MPRSPRSPGWPTPRFRFGRWLLLSGFLLTVLGSVQADWDFARILASAEKRYGTLGPARGRIEAWRQMLPDERNASEREQLEAVNHFFNQQLTFQDDTRIWRQTDYWATPVESLVKGAADCEDYALAKYFSLRELGIPSEKLRITYVKALTQNQAHMVLTFYSSPTADPLVLDNLIGEIRPASQRKDLLPVYAFNAEGLYLPGTPGGKRSGDSKKLSRWQDVLQKMQAEGFAVGDG</sequence>
<dbReference type="EMBL" id="CABVIY010000002">
    <property type="protein sequence ID" value="VVP76732.1"/>
    <property type="molecule type" value="Genomic_DNA"/>
</dbReference>
<evidence type="ECO:0000313" key="2">
    <source>
        <dbReference type="Proteomes" id="UP000326611"/>
    </source>
</evidence>
<dbReference type="RefSeq" id="WP_150770010.1">
    <property type="nucleotide sequence ID" value="NZ_CABVIY010000002.1"/>
</dbReference>
<dbReference type="InterPro" id="IPR010319">
    <property type="entry name" value="Transglutaminase-like_Cys_pept"/>
</dbReference>
<gene>
    <name evidence="1" type="ORF">PS918_01922</name>
</gene>
<dbReference type="OrthoDB" id="5401788at2"/>
<dbReference type="InterPro" id="IPR038765">
    <property type="entry name" value="Papain-like_cys_pep_sf"/>
</dbReference>
<evidence type="ECO:0000313" key="1">
    <source>
        <dbReference type="EMBL" id="VVP76732.1"/>
    </source>
</evidence>
<reference evidence="1 2" key="1">
    <citation type="submission" date="2019-09" db="EMBL/GenBank/DDBJ databases">
        <authorList>
            <person name="Chandra G."/>
            <person name="Truman W A."/>
        </authorList>
    </citation>
    <scope>NUCLEOTIDE SEQUENCE [LARGE SCALE GENOMIC DNA]</scope>
    <source>
        <strain evidence="1">PS918</strain>
    </source>
</reference>
<protein>
    <recommendedName>
        <fullName evidence="3">Periplasmic protein</fullName>
    </recommendedName>
</protein>
<organism evidence="1 2">
    <name type="scientific">Pseudomonas fluorescens</name>
    <dbReference type="NCBI Taxonomy" id="294"/>
    <lineage>
        <taxon>Bacteria</taxon>
        <taxon>Pseudomonadati</taxon>
        <taxon>Pseudomonadota</taxon>
        <taxon>Gammaproteobacteria</taxon>
        <taxon>Pseudomonadales</taxon>
        <taxon>Pseudomonadaceae</taxon>
        <taxon>Pseudomonas</taxon>
    </lineage>
</organism>
<dbReference type="PANTHER" id="PTHR39327:SF1">
    <property type="entry name" value="BLR5470 PROTEIN"/>
    <property type="match status" value="1"/>
</dbReference>
<dbReference type="Gene3D" id="3.10.620.30">
    <property type="match status" value="1"/>
</dbReference>
<proteinExistence type="predicted"/>
<dbReference type="Proteomes" id="UP000326611">
    <property type="component" value="Unassembled WGS sequence"/>
</dbReference>
<dbReference type="PANTHER" id="PTHR39327">
    <property type="match status" value="1"/>
</dbReference>
<dbReference type="SUPFAM" id="SSF54001">
    <property type="entry name" value="Cysteine proteinases"/>
    <property type="match status" value="1"/>
</dbReference>
<name>A0A5E7RQF9_PSEFL</name>